<reference evidence="2 3" key="1">
    <citation type="submission" date="2018-06" db="EMBL/GenBank/DDBJ databases">
        <authorList>
            <consortium name="Pathogen Informatics"/>
            <person name="Doyle S."/>
        </authorList>
    </citation>
    <scope>NUCLEOTIDE SEQUENCE [LARGE SCALE GENOMIC DNA]</scope>
    <source>
        <strain evidence="2 3">NCTC13315</strain>
    </source>
</reference>
<dbReference type="OrthoDB" id="9778250at2"/>
<dbReference type="Gene3D" id="3.40.630.10">
    <property type="entry name" value="Zn peptidases"/>
    <property type="match status" value="1"/>
</dbReference>
<sequence>MLAMPGQSYRGPFLPLSVQEQEIAKLTHGHIQVLAGDIGERNLLWQEENLRDAAHYIENVFTNLGYQVTSQDYLVHNKPVKNIIVELKGTMNAHEIIIIGAHYDTVFGSPGADDNGSGVAALLELARLIKGQQTKRTIRFVAFVNEEPPFFQTPHMGSFYYAKSLKEKNEKVVAMLSLESIGYYDLEKKSQHYPFPFSYFYPNTGDFIGFVANIASRPLLSQVISSFRKHASFPSEGVAAPSAITGVGWSDQWAFWQQGYLALMITDTALFRNPNYHLASDLPNTIDYSRLARVINGLSAAILDLSEH</sequence>
<dbReference type="AlphaFoldDB" id="A0A378I466"/>
<keyword evidence="2" id="KW-0645">Protease</keyword>
<protein>
    <submittedName>
        <fullName evidence="2">Leucine aminopeptidase</fullName>
        <ecNumber evidence="2">3.4.11.6</ecNumber>
    </submittedName>
</protein>
<dbReference type="Proteomes" id="UP000254968">
    <property type="component" value="Unassembled WGS sequence"/>
</dbReference>
<keyword evidence="3" id="KW-1185">Reference proteome</keyword>
<evidence type="ECO:0000313" key="3">
    <source>
        <dbReference type="Proteomes" id="UP000254968"/>
    </source>
</evidence>
<dbReference type="InterPro" id="IPR007484">
    <property type="entry name" value="Peptidase_M28"/>
</dbReference>
<dbReference type="GO" id="GO:0008235">
    <property type="term" value="F:metalloexopeptidase activity"/>
    <property type="evidence" value="ECO:0007669"/>
    <property type="project" value="InterPro"/>
</dbReference>
<dbReference type="EMBL" id="UGNV01000001">
    <property type="protein sequence ID" value="STX29486.1"/>
    <property type="molecule type" value="Genomic_DNA"/>
</dbReference>
<gene>
    <name evidence="2" type="primary">ywaD</name>
    <name evidence="2" type="ORF">NCTC13315_02029</name>
</gene>
<dbReference type="EC" id="3.4.11.6" evidence="2"/>
<organism evidence="2 3">
    <name type="scientific">Legionella beliardensis</name>
    <dbReference type="NCBI Taxonomy" id="91822"/>
    <lineage>
        <taxon>Bacteria</taxon>
        <taxon>Pseudomonadati</taxon>
        <taxon>Pseudomonadota</taxon>
        <taxon>Gammaproteobacteria</taxon>
        <taxon>Legionellales</taxon>
        <taxon>Legionellaceae</taxon>
        <taxon>Legionella</taxon>
    </lineage>
</organism>
<proteinExistence type="predicted"/>
<feature type="domain" description="Peptidase M28" evidence="1">
    <location>
        <begin position="82"/>
        <end position="298"/>
    </location>
</feature>
<name>A0A378I466_9GAMM</name>
<dbReference type="PANTHER" id="PTHR12147">
    <property type="entry name" value="METALLOPEPTIDASE M28 FAMILY MEMBER"/>
    <property type="match status" value="1"/>
</dbReference>
<keyword evidence="2" id="KW-0031">Aminopeptidase</keyword>
<dbReference type="PANTHER" id="PTHR12147:SF26">
    <property type="entry name" value="PEPTIDASE M28 DOMAIN-CONTAINING PROTEIN"/>
    <property type="match status" value="1"/>
</dbReference>
<dbReference type="GO" id="GO:0006508">
    <property type="term" value="P:proteolysis"/>
    <property type="evidence" value="ECO:0007669"/>
    <property type="project" value="InterPro"/>
</dbReference>
<dbReference type="Pfam" id="PF04389">
    <property type="entry name" value="Peptidase_M28"/>
    <property type="match status" value="1"/>
</dbReference>
<dbReference type="GO" id="GO:0004177">
    <property type="term" value="F:aminopeptidase activity"/>
    <property type="evidence" value="ECO:0007669"/>
    <property type="project" value="UniProtKB-KW"/>
</dbReference>
<evidence type="ECO:0000259" key="1">
    <source>
        <dbReference type="Pfam" id="PF04389"/>
    </source>
</evidence>
<dbReference type="SUPFAM" id="SSF53187">
    <property type="entry name" value="Zn-dependent exopeptidases"/>
    <property type="match status" value="1"/>
</dbReference>
<evidence type="ECO:0000313" key="2">
    <source>
        <dbReference type="EMBL" id="STX29486.1"/>
    </source>
</evidence>
<keyword evidence="2" id="KW-0378">Hydrolase</keyword>
<dbReference type="InterPro" id="IPR045175">
    <property type="entry name" value="M28_fam"/>
</dbReference>
<accession>A0A378I466</accession>